<dbReference type="STRING" id="321267.SHM7688_01579"/>
<proteinExistence type="predicted"/>
<dbReference type="Proteomes" id="UP000054823">
    <property type="component" value="Unassembled WGS sequence"/>
</dbReference>
<evidence type="ECO:0000313" key="2">
    <source>
        <dbReference type="Proteomes" id="UP000054823"/>
    </source>
</evidence>
<dbReference type="InterPro" id="IPR007833">
    <property type="entry name" value="Capsule_polysaccharide_synth"/>
</dbReference>
<accession>A0A0P1EQF4</accession>
<protein>
    <submittedName>
        <fullName evidence="1">Capsule polysaccharide biosynthesis protein</fullName>
    </submittedName>
</protein>
<sequence length="403" mass="44880">MLQGPVGPFFKELALKLENQGAEVQHMVFGPHDSAYTARSCAVAAVSDLTGFQKELTQILKTGIDVVVLFGSERPAHKIARHIADLTNTPVVCFEEGYIRPGFITCEFGGNNASSPIAKWDLSKLDKSQTSRRKGTNFQGFWPMVWYGLNVYLRRGLFANRRQREYFHRELPLTSEAFHWSRNVFRKYVIGPRHHAVLRSLTQKYSGNIFVVALQVPSDANILKAAKGWNTPKLVERSIASFARHAPVTAQLVFKIHPMARGHSNDRELINKTAHTHGIQNRVKVVHEGSIAELMGHASGMLTINSTSGLSALHHGVPVLVFGQSIFTHSQLVSLYQSNEDIDRFWTAGFTAPAEVRQAFLHKIEENSLVPGDFYAANGRKQAVLHSAKKILKSARVPELVGD</sequence>
<name>A0A0P1EQF4_9RHOB</name>
<dbReference type="AlphaFoldDB" id="A0A0P1EQF4"/>
<dbReference type="GO" id="GO:0000271">
    <property type="term" value="P:polysaccharide biosynthetic process"/>
    <property type="evidence" value="ECO:0007669"/>
    <property type="project" value="InterPro"/>
</dbReference>
<evidence type="ECO:0000313" key="1">
    <source>
        <dbReference type="EMBL" id="CUH52139.1"/>
    </source>
</evidence>
<dbReference type="GO" id="GO:0015774">
    <property type="term" value="P:polysaccharide transport"/>
    <property type="evidence" value="ECO:0007669"/>
    <property type="project" value="InterPro"/>
</dbReference>
<keyword evidence="2" id="KW-1185">Reference proteome</keyword>
<dbReference type="EMBL" id="CYPW01000013">
    <property type="protein sequence ID" value="CUH52139.1"/>
    <property type="molecule type" value="Genomic_DNA"/>
</dbReference>
<gene>
    <name evidence="1" type="ORF">SHM7688_01579</name>
</gene>
<dbReference type="Pfam" id="PF05159">
    <property type="entry name" value="Capsule_synth"/>
    <property type="match status" value="1"/>
</dbReference>
<organism evidence="1 2">
    <name type="scientific">Shimia marina</name>
    <dbReference type="NCBI Taxonomy" id="321267"/>
    <lineage>
        <taxon>Bacteria</taxon>
        <taxon>Pseudomonadati</taxon>
        <taxon>Pseudomonadota</taxon>
        <taxon>Alphaproteobacteria</taxon>
        <taxon>Rhodobacterales</taxon>
        <taxon>Roseobacteraceae</taxon>
    </lineage>
</organism>
<dbReference type="CDD" id="cd16441">
    <property type="entry name" value="beta_Kdo_transferase_KpsS"/>
    <property type="match status" value="1"/>
</dbReference>
<reference evidence="1 2" key="1">
    <citation type="submission" date="2015-09" db="EMBL/GenBank/DDBJ databases">
        <authorList>
            <consortium name="Swine Surveillance"/>
        </authorList>
    </citation>
    <scope>NUCLEOTIDE SEQUENCE [LARGE SCALE GENOMIC DNA]</scope>
    <source>
        <strain evidence="1 2">CECT 7688</strain>
    </source>
</reference>